<accession>A0A974SKV2</accession>
<evidence type="ECO:0000256" key="1">
    <source>
        <dbReference type="SAM" id="Coils"/>
    </source>
</evidence>
<evidence type="ECO:0000313" key="2">
    <source>
        <dbReference type="EMBL" id="QRG07913.1"/>
    </source>
</evidence>
<keyword evidence="1" id="KW-0175">Coiled coil</keyword>
<proteinExistence type="predicted"/>
<dbReference type="Proteomes" id="UP000596427">
    <property type="component" value="Chromosome"/>
</dbReference>
<dbReference type="RefSeq" id="WP_203194826.1">
    <property type="nucleotide sequence ID" value="NZ_CP063362.1"/>
</dbReference>
<evidence type="ECO:0000313" key="3">
    <source>
        <dbReference type="Proteomes" id="UP000596427"/>
    </source>
</evidence>
<sequence>MSNPRPSLLATLLRAAADWAGARHCAPKRGRAERRRRYRQRLKDRAALSDLFRSRSGDFAGQVVALQDLVVNLNAERDRLRQQIALHHELMEDLGRRNACLLDLCAASQHEAEHWKRFVEGEREREADLAEKLQLN</sequence>
<dbReference type="EMBL" id="CP063362">
    <property type="protein sequence ID" value="QRG07913.1"/>
    <property type="molecule type" value="Genomic_DNA"/>
</dbReference>
<dbReference type="AlphaFoldDB" id="A0A974SKV2"/>
<protein>
    <submittedName>
        <fullName evidence="2">Uncharacterized protein</fullName>
    </submittedName>
</protein>
<gene>
    <name evidence="2" type="ORF">EZH22_05975</name>
</gene>
<feature type="coiled-coil region" evidence="1">
    <location>
        <begin position="63"/>
        <end position="90"/>
    </location>
</feature>
<organism evidence="2 3">
    <name type="scientific">Xanthobacter dioxanivorans</name>
    <dbReference type="NCBI Taxonomy" id="2528964"/>
    <lineage>
        <taxon>Bacteria</taxon>
        <taxon>Pseudomonadati</taxon>
        <taxon>Pseudomonadota</taxon>
        <taxon>Alphaproteobacteria</taxon>
        <taxon>Hyphomicrobiales</taxon>
        <taxon>Xanthobacteraceae</taxon>
        <taxon>Xanthobacter</taxon>
    </lineage>
</organism>
<keyword evidence="3" id="KW-1185">Reference proteome</keyword>
<dbReference type="KEGG" id="xdi:EZH22_05975"/>
<name>A0A974SKV2_9HYPH</name>
<reference evidence="2 3" key="1">
    <citation type="submission" date="2020-10" db="EMBL/GenBank/DDBJ databases">
        <title>Degradation of 1,4-Dioxane by Xanthobacter sp. YN2, via a Novel Group-2 Soluble Di-Iron Monooxygenase.</title>
        <authorList>
            <person name="Ma F."/>
            <person name="Wang Y."/>
            <person name="Yang J."/>
            <person name="Guo H."/>
            <person name="Su D."/>
            <person name="Yu L."/>
        </authorList>
    </citation>
    <scope>NUCLEOTIDE SEQUENCE [LARGE SCALE GENOMIC DNA]</scope>
    <source>
        <strain evidence="2 3">YN2</strain>
    </source>
</reference>